<proteinExistence type="predicted"/>
<dbReference type="InterPro" id="IPR000620">
    <property type="entry name" value="EamA_dom"/>
</dbReference>
<feature type="transmembrane region" description="Helical" evidence="6">
    <location>
        <begin position="132"/>
        <end position="154"/>
    </location>
</feature>
<dbReference type="GO" id="GO:0005886">
    <property type="term" value="C:plasma membrane"/>
    <property type="evidence" value="ECO:0007669"/>
    <property type="project" value="UniProtKB-SubCell"/>
</dbReference>
<evidence type="ECO:0000256" key="5">
    <source>
        <dbReference type="ARBA" id="ARBA00023136"/>
    </source>
</evidence>
<dbReference type="Pfam" id="PF00892">
    <property type="entry name" value="EamA"/>
    <property type="match status" value="2"/>
</dbReference>
<dbReference type="Gene3D" id="1.10.3730.20">
    <property type="match status" value="1"/>
</dbReference>
<evidence type="ECO:0000259" key="7">
    <source>
        <dbReference type="Pfam" id="PF00892"/>
    </source>
</evidence>
<evidence type="ECO:0000313" key="9">
    <source>
        <dbReference type="Proteomes" id="UP000823612"/>
    </source>
</evidence>
<protein>
    <submittedName>
        <fullName evidence="8">DMT family transporter</fullName>
    </submittedName>
</protein>
<reference evidence="8" key="2">
    <citation type="journal article" date="2021" name="PeerJ">
        <title>Extensive microbial diversity within the chicken gut microbiome revealed by metagenomics and culture.</title>
        <authorList>
            <person name="Gilroy R."/>
            <person name="Ravi A."/>
            <person name="Getino M."/>
            <person name="Pursley I."/>
            <person name="Horton D.L."/>
            <person name="Alikhan N.F."/>
            <person name="Baker D."/>
            <person name="Gharbi K."/>
            <person name="Hall N."/>
            <person name="Watson M."/>
            <person name="Adriaenssens E.M."/>
            <person name="Foster-Nyarko E."/>
            <person name="Jarju S."/>
            <person name="Secka A."/>
            <person name="Antonio M."/>
            <person name="Oren A."/>
            <person name="Chaudhuri R.R."/>
            <person name="La Ragione R."/>
            <person name="Hildebrand F."/>
            <person name="Pallen M.J."/>
        </authorList>
    </citation>
    <scope>NUCLEOTIDE SEQUENCE</scope>
    <source>
        <strain evidence="8">2889</strain>
    </source>
</reference>
<gene>
    <name evidence="8" type="ORF">IAB08_04005</name>
</gene>
<keyword evidence="2" id="KW-1003">Cell membrane</keyword>
<feature type="transmembrane region" description="Helical" evidence="6">
    <location>
        <begin position="160"/>
        <end position="178"/>
    </location>
</feature>
<evidence type="ECO:0000256" key="4">
    <source>
        <dbReference type="ARBA" id="ARBA00022989"/>
    </source>
</evidence>
<dbReference type="AlphaFoldDB" id="A0A9D9H2J0"/>
<name>A0A9D9H2J0_9BACT</name>
<accession>A0A9D9H2J0</accession>
<evidence type="ECO:0000256" key="6">
    <source>
        <dbReference type="SAM" id="Phobius"/>
    </source>
</evidence>
<dbReference type="PANTHER" id="PTHR42920:SF11">
    <property type="entry name" value="INNER MEMBRANE PROTEIN YTFF"/>
    <property type="match status" value="1"/>
</dbReference>
<feature type="transmembrane region" description="Helical" evidence="6">
    <location>
        <begin position="279"/>
        <end position="296"/>
    </location>
</feature>
<keyword evidence="5 6" id="KW-0472">Membrane</keyword>
<evidence type="ECO:0000256" key="1">
    <source>
        <dbReference type="ARBA" id="ARBA00004651"/>
    </source>
</evidence>
<feature type="transmembrane region" description="Helical" evidence="6">
    <location>
        <begin position="227"/>
        <end position="245"/>
    </location>
</feature>
<keyword evidence="3 6" id="KW-0812">Transmembrane</keyword>
<feature type="transmembrane region" description="Helical" evidence="6">
    <location>
        <begin position="101"/>
        <end position="120"/>
    </location>
</feature>
<feature type="transmembrane region" description="Helical" evidence="6">
    <location>
        <begin position="12"/>
        <end position="38"/>
    </location>
</feature>
<comment type="subcellular location">
    <subcellularLocation>
        <location evidence="1">Cell membrane</location>
        <topology evidence="1">Multi-pass membrane protein</topology>
    </subcellularLocation>
</comment>
<feature type="transmembrane region" description="Helical" evidence="6">
    <location>
        <begin position="44"/>
        <end position="61"/>
    </location>
</feature>
<dbReference type="EMBL" id="JADIMZ010000059">
    <property type="protein sequence ID" value="MBO8432443.1"/>
    <property type="molecule type" value="Genomic_DNA"/>
</dbReference>
<feature type="domain" description="EamA" evidence="7">
    <location>
        <begin position="15"/>
        <end position="147"/>
    </location>
</feature>
<feature type="transmembrane region" description="Helical" evidence="6">
    <location>
        <begin position="73"/>
        <end position="89"/>
    </location>
</feature>
<organism evidence="8 9">
    <name type="scientific">Candidatus Pullibacteroides excrementavium</name>
    <dbReference type="NCBI Taxonomy" id="2840905"/>
    <lineage>
        <taxon>Bacteria</taxon>
        <taxon>Pseudomonadati</taxon>
        <taxon>Bacteroidota</taxon>
        <taxon>Bacteroidia</taxon>
        <taxon>Bacteroidales</taxon>
        <taxon>Candidatus Pullibacteroides</taxon>
    </lineage>
</organism>
<evidence type="ECO:0000256" key="3">
    <source>
        <dbReference type="ARBA" id="ARBA00022692"/>
    </source>
</evidence>
<evidence type="ECO:0000313" key="8">
    <source>
        <dbReference type="EMBL" id="MBO8432443.1"/>
    </source>
</evidence>
<dbReference type="InterPro" id="IPR051258">
    <property type="entry name" value="Diverse_Substrate_Transporter"/>
</dbReference>
<feature type="transmembrane region" description="Helical" evidence="6">
    <location>
        <begin position="190"/>
        <end position="207"/>
    </location>
</feature>
<keyword evidence="4 6" id="KW-1133">Transmembrane helix</keyword>
<dbReference type="Proteomes" id="UP000823612">
    <property type="component" value="Unassembled WGS sequence"/>
</dbReference>
<dbReference type="InterPro" id="IPR037185">
    <property type="entry name" value="EmrE-like"/>
</dbReference>
<reference evidence="8" key="1">
    <citation type="submission" date="2020-10" db="EMBL/GenBank/DDBJ databases">
        <authorList>
            <person name="Gilroy R."/>
        </authorList>
    </citation>
    <scope>NUCLEOTIDE SEQUENCE</scope>
    <source>
        <strain evidence="8">2889</strain>
    </source>
</reference>
<comment type="caution">
    <text evidence="8">The sequence shown here is derived from an EMBL/GenBank/DDBJ whole genome shotgun (WGS) entry which is preliminary data.</text>
</comment>
<evidence type="ECO:0000256" key="2">
    <source>
        <dbReference type="ARBA" id="ARBA00022475"/>
    </source>
</evidence>
<sequence>MTPQRNPNGNAAFHILALCIVAVWGTTFVATKVLLLHGLSPQEIFFYRFLMAYVLMLAYFHKKWFADNWKDELRMLCAGMMGGSLYFYTENTALEYTATTNIALILCIAPLITALLLRLFYKDLRSDWTRNFLIGSILALVGVSLVILNGHFVLKLSPKGDLLCLASAVCWAFYTVLLKDLEQRYSNLLITRKVFFYGVLTILPLYISKAKPESLALLRQPEVWGNLLYLGLVASLLCFLFWNLTLHKISPIRATNYIYFSPVVTAIASYFVLGEPITWIILAGGALIISGVWLAGKKKNHVSIKRRR</sequence>
<feature type="domain" description="EamA" evidence="7">
    <location>
        <begin position="159"/>
        <end position="294"/>
    </location>
</feature>
<dbReference type="SUPFAM" id="SSF103481">
    <property type="entry name" value="Multidrug resistance efflux transporter EmrE"/>
    <property type="match status" value="2"/>
</dbReference>
<dbReference type="PANTHER" id="PTHR42920">
    <property type="entry name" value="OS03G0707200 PROTEIN-RELATED"/>
    <property type="match status" value="1"/>
</dbReference>
<feature type="transmembrane region" description="Helical" evidence="6">
    <location>
        <begin position="257"/>
        <end position="273"/>
    </location>
</feature>